<comment type="pathway">
    <text evidence="12">Isoprenoid biosynthesis; isopentenyl diphosphate biosynthesis via mevalonate pathway; isopentenyl diphosphate from (R)-mevalonate: step 1/3.</text>
</comment>
<protein>
    <recommendedName>
        <fullName evidence="3">mevalonate kinase</fullName>
        <ecNumber evidence="3">2.7.1.36</ecNumber>
    </recommendedName>
</protein>
<feature type="domain" description="GHMP kinase N-terminal" evidence="13">
    <location>
        <begin position="122"/>
        <end position="185"/>
    </location>
</feature>
<evidence type="ECO:0000256" key="12">
    <source>
        <dbReference type="ARBA" id="ARBA00029438"/>
    </source>
</evidence>
<evidence type="ECO:0000256" key="8">
    <source>
        <dbReference type="ARBA" id="ARBA00022777"/>
    </source>
</evidence>
<evidence type="ECO:0000256" key="10">
    <source>
        <dbReference type="ARBA" id="ARBA00022842"/>
    </source>
</evidence>
<dbReference type="InterPro" id="IPR036554">
    <property type="entry name" value="GHMP_kinase_C_sf"/>
</dbReference>
<name>A0A939J4A7_9HYPH</name>
<evidence type="ECO:0000256" key="11">
    <source>
        <dbReference type="ARBA" id="ARBA00023098"/>
    </source>
</evidence>
<evidence type="ECO:0000256" key="4">
    <source>
        <dbReference type="ARBA" id="ARBA00022490"/>
    </source>
</evidence>
<accession>A0A939J4A7</accession>
<dbReference type="RefSeq" id="WP_207140554.1">
    <property type="nucleotide sequence ID" value="NZ_JAEKJZ010000001.1"/>
</dbReference>
<dbReference type="GO" id="GO:0004496">
    <property type="term" value="F:mevalonate kinase activity"/>
    <property type="evidence" value="ECO:0007669"/>
    <property type="project" value="UniProtKB-EC"/>
</dbReference>
<dbReference type="GO" id="GO:0005524">
    <property type="term" value="F:ATP binding"/>
    <property type="evidence" value="ECO:0007669"/>
    <property type="project" value="UniProtKB-KW"/>
</dbReference>
<dbReference type="SUPFAM" id="SSF55060">
    <property type="entry name" value="GHMP Kinase, C-terminal domain"/>
    <property type="match status" value="1"/>
</dbReference>
<dbReference type="PROSITE" id="PS00627">
    <property type="entry name" value="GHMP_KINASES_ATP"/>
    <property type="match status" value="1"/>
</dbReference>
<dbReference type="Pfam" id="PF00288">
    <property type="entry name" value="GHMP_kinases_N"/>
    <property type="match status" value="1"/>
</dbReference>
<evidence type="ECO:0000256" key="2">
    <source>
        <dbReference type="ARBA" id="ARBA00006495"/>
    </source>
</evidence>
<dbReference type="PANTHER" id="PTHR43290:SF2">
    <property type="entry name" value="MEVALONATE KINASE"/>
    <property type="match status" value="1"/>
</dbReference>
<dbReference type="Gene3D" id="3.30.230.10">
    <property type="match status" value="1"/>
</dbReference>
<dbReference type="SUPFAM" id="SSF54211">
    <property type="entry name" value="Ribosomal protein S5 domain 2-like"/>
    <property type="match status" value="1"/>
</dbReference>
<evidence type="ECO:0000259" key="13">
    <source>
        <dbReference type="Pfam" id="PF00288"/>
    </source>
</evidence>
<reference evidence="14" key="1">
    <citation type="submission" date="2020-12" db="EMBL/GenBank/DDBJ databases">
        <title>Oil enriched cultivation method for isolating marine PHA-producing bacteria.</title>
        <authorList>
            <person name="Zheng W."/>
            <person name="Yu S."/>
            <person name="Huang Y."/>
        </authorList>
    </citation>
    <scope>NUCLEOTIDE SEQUENCE</scope>
    <source>
        <strain evidence="14">SY-2-12</strain>
    </source>
</reference>
<evidence type="ECO:0000256" key="9">
    <source>
        <dbReference type="ARBA" id="ARBA00022840"/>
    </source>
</evidence>
<dbReference type="EMBL" id="JAEKJZ010000001">
    <property type="protein sequence ID" value="MBN9670995.1"/>
    <property type="molecule type" value="Genomic_DNA"/>
</dbReference>
<comment type="similarity">
    <text evidence="2">Belongs to the GHMP kinase family. Mevalonate kinase subfamily.</text>
</comment>
<dbReference type="InterPro" id="IPR014721">
    <property type="entry name" value="Ribsml_uS5_D2-typ_fold_subgr"/>
</dbReference>
<dbReference type="InterPro" id="IPR006204">
    <property type="entry name" value="GHMP_kinase_N_dom"/>
</dbReference>
<dbReference type="Proteomes" id="UP000664096">
    <property type="component" value="Unassembled WGS sequence"/>
</dbReference>
<proteinExistence type="inferred from homology"/>
<keyword evidence="6" id="KW-0808">Transferase</keyword>
<keyword evidence="7" id="KW-0547">Nucleotide-binding</keyword>
<keyword evidence="11" id="KW-0443">Lipid metabolism</keyword>
<dbReference type="Gene3D" id="3.30.70.890">
    <property type="entry name" value="GHMP kinase, C-terminal domain"/>
    <property type="match status" value="1"/>
</dbReference>
<evidence type="ECO:0000313" key="14">
    <source>
        <dbReference type="EMBL" id="MBN9670995.1"/>
    </source>
</evidence>
<comment type="subcellular location">
    <subcellularLocation>
        <location evidence="1">Cytoplasm</location>
    </subcellularLocation>
</comment>
<evidence type="ECO:0000256" key="5">
    <source>
        <dbReference type="ARBA" id="ARBA00022516"/>
    </source>
</evidence>
<dbReference type="InterPro" id="IPR006203">
    <property type="entry name" value="GHMP_knse_ATP-bd_CS"/>
</dbReference>
<evidence type="ECO:0000313" key="15">
    <source>
        <dbReference type="Proteomes" id="UP000664096"/>
    </source>
</evidence>
<dbReference type="GO" id="GO:0005829">
    <property type="term" value="C:cytosol"/>
    <property type="evidence" value="ECO:0007669"/>
    <property type="project" value="TreeGrafter"/>
</dbReference>
<evidence type="ECO:0000256" key="7">
    <source>
        <dbReference type="ARBA" id="ARBA00022741"/>
    </source>
</evidence>
<sequence>MILSGEHSVLYGAPALAMGIALYTEVWFTPLSLDGVRTAFSNISAGATYPLKLISGFKSRLDTRFEQFLRGDIKVHKVLSHFDDLAIYTLASLLQDKPSGTTAVPGIGTLNHKPIPGELGSRTGLPIGAGMGSSAAIVAATTVLFETLLDRHKTPSERMERVRFCERLKHGKAGPIDAASVVYGGLVRVNNSASASVASIELSGDHDLATGQGWYWVLHGRPDCGTGECVSQVAADHGSEDALWQAFAACTAAMEQAIMEGEDPRAAISENQRLLEHIGVVPESTKAFISEVEAAGGAAKICGAGAVRGDHGGVVLVRLDDPDAMAALMTKHPGLSWAPLKMSPTGAAAGLAPRVANVPEQPV</sequence>
<dbReference type="GO" id="GO:0019287">
    <property type="term" value="P:isopentenyl diphosphate biosynthetic process, mevalonate pathway"/>
    <property type="evidence" value="ECO:0007669"/>
    <property type="project" value="TreeGrafter"/>
</dbReference>
<keyword evidence="4" id="KW-0963">Cytoplasm</keyword>
<keyword evidence="5" id="KW-0444">Lipid biosynthesis</keyword>
<dbReference type="InterPro" id="IPR020568">
    <property type="entry name" value="Ribosomal_Su5_D2-typ_SF"/>
</dbReference>
<comment type="caution">
    <text evidence="14">The sequence shown here is derived from an EMBL/GenBank/DDBJ whole genome shotgun (WGS) entry which is preliminary data.</text>
</comment>
<evidence type="ECO:0000256" key="3">
    <source>
        <dbReference type="ARBA" id="ARBA00012103"/>
    </source>
</evidence>
<dbReference type="PANTHER" id="PTHR43290">
    <property type="entry name" value="MEVALONATE KINASE"/>
    <property type="match status" value="1"/>
</dbReference>
<gene>
    <name evidence="14" type="ORF">JF539_11685</name>
</gene>
<evidence type="ECO:0000256" key="6">
    <source>
        <dbReference type="ARBA" id="ARBA00022679"/>
    </source>
</evidence>
<keyword evidence="10" id="KW-0460">Magnesium</keyword>
<dbReference type="AlphaFoldDB" id="A0A939J4A7"/>
<dbReference type="EC" id="2.7.1.36" evidence="3"/>
<evidence type="ECO:0000256" key="1">
    <source>
        <dbReference type="ARBA" id="ARBA00004496"/>
    </source>
</evidence>
<keyword evidence="9" id="KW-0067">ATP-binding</keyword>
<organism evidence="14 15">
    <name type="scientific">Roseibium aggregatum</name>
    <dbReference type="NCBI Taxonomy" id="187304"/>
    <lineage>
        <taxon>Bacteria</taxon>
        <taxon>Pseudomonadati</taxon>
        <taxon>Pseudomonadota</taxon>
        <taxon>Alphaproteobacteria</taxon>
        <taxon>Hyphomicrobiales</taxon>
        <taxon>Stappiaceae</taxon>
        <taxon>Roseibium</taxon>
    </lineage>
</organism>
<keyword evidence="8" id="KW-0418">Kinase</keyword>
<dbReference type="InterPro" id="IPR006205">
    <property type="entry name" value="Mev_gal_kin"/>
</dbReference>